<dbReference type="Gene3D" id="2.60.40.4150">
    <property type="entry name" value="Type VI secretion system, lipoprotein SciN"/>
    <property type="match status" value="1"/>
</dbReference>
<dbReference type="Pfam" id="PF12790">
    <property type="entry name" value="T6SS-SciN"/>
    <property type="match status" value="1"/>
</dbReference>
<keyword evidence="1" id="KW-0449">Lipoprotein</keyword>
<dbReference type="InterPro" id="IPR017734">
    <property type="entry name" value="T6SS_SciN"/>
</dbReference>
<evidence type="ECO:0000313" key="1">
    <source>
        <dbReference type="EMBL" id="NMM02365.1"/>
    </source>
</evidence>
<protein>
    <submittedName>
        <fullName evidence="1">Type VI secretion system lipoprotein TssJ</fullName>
    </submittedName>
</protein>
<dbReference type="InterPro" id="IPR038706">
    <property type="entry name" value="Type_VI_SciN-like_sf"/>
</dbReference>
<dbReference type="Proteomes" id="UP000544134">
    <property type="component" value="Unassembled WGS sequence"/>
</dbReference>
<organism evidence="1 2">
    <name type="scientific">Paraburkholderia polaris</name>
    <dbReference type="NCBI Taxonomy" id="2728848"/>
    <lineage>
        <taxon>Bacteria</taxon>
        <taxon>Pseudomonadati</taxon>
        <taxon>Pseudomonadota</taxon>
        <taxon>Betaproteobacteria</taxon>
        <taxon>Burkholderiales</taxon>
        <taxon>Burkholderiaceae</taxon>
        <taxon>Paraburkholderia</taxon>
    </lineage>
</organism>
<dbReference type="NCBIfam" id="TIGR03352">
    <property type="entry name" value="VI_chp_3"/>
    <property type="match status" value="1"/>
</dbReference>
<sequence length="157" mass="16993">MLAGACASPAKPEARAWDIYLEAAANVNPDGHGRPAPILIGLYTLKSTAVFEASDFPSLQDRAKAVLADDLVSFEQIILLPGERKLIQRSAEPGVRALGVVAGYRELDRHSWKATYALPADGAGSVFSFWPSTHERLAVQVKLSGGLIVRTMDWAHR</sequence>
<dbReference type="EMBL" id="JABBGJ010000039">
    <property type="protein sequence ID" value="NMM02365.1"/>
    <property type="molecule type" value="Genomic_DNA"/>
</dbReference>
<reference evidence="1 2" key="1">
    <citation type="submission" date="2020-04" db="EMBL/GenBank/DDBJ databases">
        <title>Paraburkholderia sp. RP-4-7 isolated from soil.</title>
        <authorList>
            <person name="Dahal R.H."/>
        </authorList>
    </citation>
    <scope>NUCLEOTIDE SEQUENCE [LARGE SCALE GENOMIC DNA]</scope>
    <source>
        <strain evidence="1 2">RP-4-7</strain>
    </source>
</reference>
<dbReference type="AlphaFoldDB" id="A0A848IR48"/>
<proteinExistence type="predicted"/>
<name>A0A848IR48_9BURK</name>
<dbReference type="PANTHER" id="PTHR37625:SF4">
    <property type="entry name" value="OUTER MEMBRANE LIPOPROTEIN"/>
    <property type="match status" value="1"/>
</dbReference>
<evidence type="ECO:0000313" key="2">
    <source>
        <dbReference type="Proteomes" id="UP000544134"/>
    </source>
</evidence>
<keyword evidence="2" id="KW-1185">Reference proteome</keyword>
<dbReference type="PANTHER" id="PTHR37625">
    <property type="entry name" value="OUTER MEMBRANE LIPOPROTEIN-RELATED"/>
    <property type="match status" value="1"/>
</dbReference>
<gene>
    <name evidence="1" type="primary">tssJ</name>
    <name evidence="1" type="ORF">HHL24_31135</name>
</gene>
<comment type="caution">
    <text evidence="1">The sequence shown here is derived from an EMBL/GenBank/DDBJ whole genome shotgun (WGS) entry which is preliminary data.</text>
</comment>
<accession>A0A848IR48</accession>